<dbReference type="OrthoDB" id="9815130at2"/>
<keyword evidence="10 18" id="KW-0547">Nucleotide-binding</keyword>
<evidence type="ECO:0000313" key="23">
    <source>
        <dbReference type="EMBL" id="SLM33278.1"/>
    </source>
</evidence>
<dbReference type="Pfam" id="PF01406">
    <property type="entry name" value="tRNA-synt_1e"/>
    <property type="match status" value="1"/>
</dbReference>
<evidence type="ECO:0000256" key="21">
    <source>
        <dbReference type="SAM" id="MobiDB-lite"/>
    </source>
</evidence>
<evidence type="ECO:0000256" key="18">
    <source>
        <dbReference type="HAMAP-Rule" id="MF_00041"/>
    </source>
</evidence>
<keyword evidence="16" id="KW-0198">Cysteine biosynthesis</keyword>
<evidence type="ECO:0000256" key="1">
    <source>
        <dbReference type="ARBA" id="ARBA00001933"/>
    </source>
</evidence>
<feature type="binding site" evidence="18">
    <location>
        <position position="514"/>
    </location>
    <ligand>
        <name>Zn(2+)</name>
        <dbReference type="ChEBI" id="CHEBI:29105"/>
    </ligand>
</feature>
<keyword evidence="15 18" id="KW-0030">Aminoacyl-tRNA synthetase</keyword>
<evidence type="ECO:0000256" key="17">
    <source>
        <dbReference type="ARBA" id="ARBA00047931"/>
    </source>
</evidence>
<dbReference type="GO" id="GO:0006535">
    <property type="term" value="P:cysteine biosynthetic process from serine"/>
    <property type="evidence" value="ECO:0007669"/>
    <property type="project" value="InterPro"/>
</dbReference>
<accession>A0A1W1HLS7</accession>
<keyword evidence="14 18" id="KW-0648">Protein biosynthesis</keyword>
<dbReference type="InterPro" id="IPR001926">
    <property type="entry name" value="TrpB-like_PALP"/>
</dbReference>
<feature type="modified residue" description="N6-(pyridoxal phosphate)lysine" evidence="20">
    <location>
        <position position="42"/>
    </location>
</feature>
<comment type="catalytic activity">
    <reaction evidence="18">
        <text>tRNA(Cys) + L-cysteine + ATP = L-cysteinyl-tRNA(Cys) + AMP + diphosphate</text>
        <dbReference type="Rhea" id="RHEA:17773"/>
        <dbReference type="Rhea" id="RHEA-COMP:9661"/>
        <dbReference type="Rhea" id="RHEA-COMP:9679"/>
        <dbReference type="ChEBI" id="CHEBI:30616"/>
        <dbReference type="ChEBI" id="CHEBI:33019"/>
        <dbReference type="ChEBI" id="CHEBI:35235"/>
        <dbReference type="ChEBI" id="CHEBI:78442"/>
        <dbReference type="ChEBI" id="CHEBI:78517"/>
        <dbReference type="ChEBI" id="CHEBI:456215"/>
        <dbReference type="EC" id="6.1.1.16"/>
    </reaction>
</comment>
<dbReference type="CDD" id="cd01561">
    <property type="entry name" value="CBS_like"/>
    <property type="match status" value="1"/>
</dbReference>
<evidence type="ECO:0000256" key="7">
    <source>
        <dbReference type="ARBA" id="ARBA00022605"/>
    </source>
</evidence>
<dbReference type="PROSITE" id="PS00165">
    <property type="entry name" value="DEHYDRATASE_SER_THR"/>
    <property type="match status" value="1"/>
</dbReference>
<dbReference type="GO" id="GO:0004817">
    <property type="term" value="F:cysteine-tRNA ligase activity"/>
    <property type="evidence" value="ECO:0007669"/>
    <property type="project" value="UniProtKB-UniRule"/>
</dbReference>
<name>A0A1W1HLS7_9BACT</name>
<dbReference type="Pfam" id="PF23493">
    <property type="entry name" value="CysS_C"/>
    <property type="match status" value="1"/>
</dbReference>
<evidence type="ECO:0000256" key="6">
    <source>
        <dbReference type="ARBA" id="ARBA00022598"/>
    </source>
</evidence>
<dbReference type="NCBIfam" id="TIGR01136">
    <property type="entry name" value="cysKM"/>
    <property type="match status" value="1"/>
</dbReference>
<dbReference type="UniPathway" id="UPA00136">
    <property type="reaction ID" value="UER00200"/>
</dbReference>
<keyword evidence="6 18" id="KW-0436">Ligase</keyword>
<dbReference type="FunFam" id="3.40.50.1100:FF:000006">
    <property type="entry name" value="Cysteine synthase"/>
    <property type="match status" value="1"/>
</dbReference>
<keyword evidence="13 19" id="KW-0663">Pyridoxal phosphate</keyword>
<dbReference type="Gene3D" id="3.40.50.620">
    <property type="entry name" value="HUPs"/>
    <property type="match status" value="1"/>
</dbReference>
<feature type="binding site" evidence="18">
    <location>
        <position position="586"/>
    </location>
    <ligand>
        <name>ATP</name>
        <dbReference type="ChEBI" id="CHEBI:30616"/>
    </ligand>
</feature>
<evidence type="ECO:0000256" key="5">
    <source>
        <dbReference type="ARBA" id="ARBA00011245"/>
    </source>
</evidence>
<feature type="binding site" evidence="19">
    <location>
        <position position="258"/>
    </location>
    <ligand>
        <name>pyridoxal 5'-phosphate</name>
        <dbReference type="ChEBI" id="CHEBI:597326"/>
    </ligand>
</feature>
<dbReference type="SMART" id="SM00840">
    <property type="entry name" value="DALR_2"/>
    <property type="match status" value="1"/>
</dbReference>
<evidence type="ECO:0000256" key="19">
    <source>
        <dbReference type="PIRSR" id="PIRSR605856-50"/>
    </source>
</evidence>
<evidence type="ECO:0000256" key="15">
    <source>
        <dbReference type="ARBA" id="ARBA00023146"/>
    </source>
</evidence>
<dbReference type="InterPro" id="IPR015273">
    <property type="entry name" value="Cys-tRNA-synt_Ia_DALR"/>
</dbReference>
<keyword evidence="12 18" id="KW-0067">ATP-binding</keyword>
<dbReference type="GO" id="GO:0008270">
    <property type="term" value="F:zinc ion binding"/>
    <property type="evidence" value="ECO:0007669"/>
    <property type="project" value="UniProtKB-UniRule"/>
</dbReference>
<dbReference type="SUPFAM" id="SSF47323">
    <property type="entry name" value="Anticodon-binding domain of a subclass of class I aminoacyl-tRNA synthetases"/>
    <property type="match status" value="1"/>
</dbReference>
<feature type="region of interest" description="Disordered" evidence="21">
    <location>
        <begin position="663"/>
        <end position="699"/>
    </location>
</feature>
<reference evidence="23 24" key="1">
    <citation type="submission" date="2017-03" db="EMBL/GenBank/DDBJ databases">
        <authorList>
            <person name="Afonso C.L."/>
            <person name="Miller P.J."/>
            <person name="Scott M.A."/>
            <person name="Spackman E."/>
            <person name="Goraichik I."/>
            <person name="Dimitrov K.M."/>
            <person name="Suarez D.L."/>
            <person name="Swayne D.E."/>
        </authorList>
    </citation>
    <scope>NUCLEOTIDE SEQUENCE [LARGE SCALE GENOMIC DNA]</scope>
    <source>
        <strain evidence="23">PRJEB14757</strain>
    </source>
</reference>
<dbReference type="PRINTS" id="PR00983">
    <property type="entry name" value="TRNASYNTHCYS"/>
</dbReference>
<evidence type="ECO:0000256" key="16">
    <source>
        <dbReference type="ARBA" id="ARBA00023192"/>
    </source>
</evidence>
<evidence type="ECO:0000256" key="20">
    <source>
        <dbReference type="PIRSR" id="PIRSR605856-51"/>
    </source>
</evidence>
<dbReference type="Proteomes" id="UP000191931">
    <property type="component" value="Unassembled WGS sequence"/>
</dbReference>
<feature type="binding site" evidence="18">
    <location>
        <position position="329"/>
    </location>
    <ligand>
        <name>Zn(2+)</name>
        <dbReference type="ChEBI" id="CHEBI:29105"/>
    </ligand>
</feature>
<comment type="cofactor">
    <cofactor evidence="18">
        <name>Zn(2+)</name>
        <dbReference type="ChEBI" id="CHEBI:29105"/>
    </cofactor>
    <text evidence="18">Binds 1 zinc ion per subunit.</text>
</comment>
<evidence type="ECO:0000256" key="9">
    <source>
        <dbReference type="ARBA" id="ARBA00022723"/>
    </source>
</evidence>
<comment type="subcellular location">
    <subcellularLocation>
        <location evidence="18">Cytoplasm</location>
    </subcellularLocation>
</comment>
<dbReference type="GO" id="GO:0030170">
    <property type="term" value="F:pyridoxal phosphate binding"/>
    <property type="evidence" value="ECO:0007669"/>
    <property type="project" value="InterPro"/>
</dbReference>
<comment type="caution">
    <text evidence="18">Lacks conserved residue(s) required for the propagation of feature annotation.</text>
</comment>
<proteinExistence type="inferred from homology"/>
<gene>
    <name evidence="18 23" type="primary">cysS</name>
    <name evidence="23" type="ORF">MTBBW1_990007</name>
</gene>
<keyword evidence="8" id="KW-0808">Transferase</keyword>
<keyword evidence="7" id="KW-0028">Amino-acid biosynthesis</keyword>
<keyword evidence="24" id="KW-1185">Reference proteome</keyword>
<dbReference type="PANTHER" id="PTHR10314">
    <property type="entry name" value="CYSTATHIONINE BETA-SYNTHASE"/>
    <property type="match status" value="1"/>
</dbReference>
<dbReference type="RefSeq" id="WP_080803637.1">
    <property type="nucleotide sequence ID" value="NZ_LT828544.1"/>
</dbReference>
<comment type="catalytic activity">
    <reaction evidence="17">
        <text>O-acetyl-L-serine + hydrogen sulfide = L-cysteine + acetate</text>
        <dbReference type="Rhea" id="RHEA:14829"/>
        <dbReference type="ChEBI" id="CHEBI:29919"/>
        <dbReference type="ChEBI" id="CHEBI:30089"/>
        <dbReference type="ChEBI" id="CHEBI:35235"/>
        <dbReference type="ChEBI" id="CHEBI:58340"/>
        <dbReference type="EC" id="2.5.1.47"/>
    </reaction>
</comment>
<evidence type="ECO:0000256" key="8">
    <source>
        <dbReference type="ARBA" id="ARBA00022679"/>
    </source>
</evidence>
<dbReference type="InterPro" id="IPR009080">
    <property type="entry name" value="tRNAsynth_Ia_anticodon-bd"/>
</dbReference>
<evidence type="ECO:0000313" key="24">
    <source>
        <dbReference type="Proteomes" id="UP000191931"/>
    </source>
</evidence>
<comment type="pathway">
    <text evidence="2">Amino-acid biosynthesis; L-cysteine biosynthesis; L-cysteine from L-serine: step 2/2.</text>
</comment>
<keyword evidence="18" id="KW-0963">Cytoplasm</keyword>
<evidence type="ECO:0000256" key="3">
    <source>
        <dbReference type="ARBA" id="ARBA00005594"/>
    </source>
</evidence>
<dbReference type="PROSITE" id="PS00901">
    <property type="entry name" value="CYS_SYNTHASE"/>
    <property type="match status" value="1"/>
</dbReference>
<feature type="domain" description="Cysteinyl-tRNA synthetase class Ia DALR" evidence="22">
    <location>
        <begin position="717"/>
        <end position="781"/>
    </location>
</feature>
<dbReference type="InterPro" id="IPR056411">
    <property type="entry name" value="CysS_C"/>
</dbReference>
<sequence length="825" mass="92279">MSYSILDAIGNTPLVEIKRINPVPGVRILAKLEYFNPGGSIKDRAALSMIEQAEKKGELTKEKIVVEATSGNTGIGLAMICSIKGYKLLLTMSESASEERKRILKARGAQILLTPGHKGSDGAIEEAYRLGRENPEKYFLTDQYNNEANWQAHYHTTAVELWEQTHGNIDTVVATLGTSGTLMGLSRRLKEFKPDIKIVGAEPFLGHAIQGLKNMKESYRPDIFDKKRLDEKVNIEDEEAFETARRMAREEGLFVGMSSGAAMAVAIREARKLKSGTIVVILPDSGERYLTTSLFTVKDNIQLYLYNSVEKKNVLFEPLEQGKVSVYTCGPTVDASLHVGQYRRFVCADLLCRYLEYRKLTVNHVVNITDLDDRTIQGSEKAGISLSDFTDGFLERFKSELTLLSIREAQAYPRVRDHLDGMVRLAGNLADKGFAYEKLNSLYFDLSSLHSYGALSGLDLDKIKVGATVDLDDYEKDNPRDFTLLKRVGLSELKRGLCVNTPWGNVRPSLHLQCATLSTTYLGEQFDIHTGSRELLFPHHENEVAISVAATGKSPARYWMHCDSVQYDGSLGKNTVCGGDSETEVKSVSEVESQPEPSLESLTLPVLMEMGWSPRAIRFMLLSAHYRKPLILSQRALSDAVRSLEKLDRCVHSLMCIVSSENGTSHKSSMLDSAESDTSHKGSIFDSAESDTSHKNSMLDSAELPDMDQLLYDIKHGFLVAMDDDFKISSVFAVLFKGIRAVNRLMDEGNLKKTDAESILQLLKELDNVLKIFDFNPEKRVSPEIQKLLDAREIARKNTNWEEADKIREKLIAMGVEIHDKKYKK</sequence>
<dbReference type="STRING" id="1246637.MTBBW1_990007"/>
<organism evidence="23 24">
    <name type="scientific">Desulfamplus magnetovallimortis</name>
    <dbReference type="NCBI Taxonomy" id="1246637"/>
    <lineage>
        <taxon>Bacteria</taxon>
        <taxon>Pseudomonadati</taxon>
        <taxon>Thermodesulfobacteriota</taxon>
        <taxon>Desulfobacteria</taxon>
        <taxon>Desulfobacterales</taxon>
        <taxon>Desulfobacteraceae</taxon>
        <taxon>Desulfamplus</taxon>
    </lineage>
</organism>
<dbReference type="Gene3D" id="3.40.50.1100">
    <property type="match status" value="2"/>
</dbReference>
<evidence type="ECO:0000256" key="4">
    <source>
        <dbReference type="ARBA" id="ARBA00007103"/>
    </source>
</evidence>
<evidence type="ECO:0000256" key="13">
    <source>
        <dbReference type="ARBA" id="ARBA00022898"/>
    </source>
</evidence>
<dbReference type="InterPro" id="IPR005856">
    <property type="entry name" value="Cys_synth"/>
</dbReference>
<dbReference type="Gene3D" id="1.20.120.1910">
    <property type="entry name" value="Cysteine-tRNA ligase, C-terminal anti-codon recognition domain"/>
    <property type="match status" value="1"/>
</dbReference>
<comment type="cofactor">
    <cofactor evidence="1 19">
        <name>pyridoxal 5'-phosphate</name>
        <dbReference type="ChEBI" id="CHEBI:597326"/>
    </cofactor>
</comment>
<dbReference type="GO" id="GO:0004124">
    <property type="term" value="F:cysteine synthase activity"/>
    <property type="evidence" value="ECO:0007669"/>
    <property type="project" value="UniProtKB-EC"/>
</dbReference>
<evidence type="ECO:0000256" key="14">
    <source>
        <dbReference type="ARBA" id="ARBA00022917"/>
    </source>
</evidence>
<keyword evidence="9 18" id="KW-0479">Metal-binding</keyword>
<comment type="similarity">
    <text evidence="4">Belongs to the cysteine synthase/cystathionine beta-synthase family.</text>
</comment>
<dbReference type="EMBL" id="FWEV01000346">
    <property type="protein sequence ID" value="SLM33278.1"/>
    <property type="molecule type" value="Genomic_DNA"/>
</dbReference>
<dbReference type="Pfam" id="PF09190">
    <property type="entry name" value="DALR_2"/>
    <property type="match status" value="1"/>
</dbReference>
<dbReference type="InterPro" id="IPR000634">
    <property type="entry name" value="Ser/Thr_deHydtase_PyrdxlP-BS"/>
</dbReference>
<dbReference type="InterPro" id="IPR015803">
    <property type="entry name" value="Cys-tRNA-ligase"/>
</dbReference>
<dbReference type="InterPro" id="IPR024909">
    <property type="entry name" value="Cys-tRNA/MSH_ligase"/>
</dbReference>
<evidence type="ECO:0000256" key="10">
    <source>
        <dbReference type="ARBA" id="ARBA00022741"/>
    </source>
</evidence>
<keyword evidence="11 18" id="KW-0862">Zinc</keyword>
<dbReference type="EC" id="6.1.1.16" evidence="18"/>
<feature type="binding site" evidence="19">
    <location>
        <begin position="177"/>
        <end position="181"/>
    </location>
    <ligand>
        <name>pyridoxal 5'-phosphate</name>
        <dbReference type="ChEBI" id="CHEBI:597326"/>
    </ligand>
</feature>
<protein>
    <recommendedName>
        <fullName evidence="18">Cysteine--tRNA ligase</fullName>
        <ecNumber evidence="18">6.1.1.16</ecNumber>
    </recommendedName>
    <alternativeName>
        <fullName evidence="18">Cysteinyl-tRNA synthetase</fullName>
        <shortName evidence="18">CysRS</shortName>
    </alternativeName>
</protein>
<feature type="binding site" evidence="19">
    <location>
        <position position="72"/>
    </location>
    <ligand>
        <name>pyridoxal 5'-phosphate</name>
        <dbReference type="ChEBI" id="CHEBI:597326"/>
    </ligand>
</feature>
<dbReference type="InterPro" id="IPR036052">
    <property type="entry name" value="TrpB-like_PALP_sf"/>
</dbReference>
<evidence type="ECO:0000259" key="22">
    <source>
        <dbReference type="SMART" id="SM00840"/>
    </source>
</evidence>
<dbReference type="Pfam" id="PF00291">
    <property type="entry name" value="PALP"/>
    <property type="match status" value="1"/>
</dbReference>
<dbReference type="GO" id="GO:0006423">
    <property type="term" value="P:cysteinyl-tRNA aminoacylation"/>
    <property type="evidence" value="ECO:0007669"/>
    <property type="project" value="UniProtKB-UniRule"/>
</dbReference>
<comment type="similarity">
    <text evidence="3 18">Belongs to the class-I aminoacyl-tRNA synthetase family.</text>
</comment>
<dbReference type="SUPFAM" id="SSF53686">
    <property type="entry name" value="Tryptophan synthase beta subunit-like PLP-dependent enzymes"/>
    <property type="match status" value="1"/>
</dbReference>
<dbReference type="HAMAP" id="MF_00041">
    <property type="entry name" value="Cys_tRNA_synth"/>
    <property type="match status" value="1"/>
</dbReference>
<evidence type="ECO:0000256" key="12">
    <source>
        <dbReference type="ARBA" id="ARBA00022840"/>
    </source>
</evidence>
<dbReference type="SUPFAM" id="SSF52374">
    <property type="entry name" value="Nucleotidylyl transferase"/>
    <property type="match status" value="1"/>
</dbReference>
<dbReference type="InterPro" id="IPR032678">
    <property type="entry name" value="tRNA-synt_1_cat_dom"/>
</dbReference>
<dbReference type="InterPro" id="IPR001216">
    <property type="entry name" value="P-phosphate_BS"/>
</dbReference>
<dbReference type="InterPro" id="IPR050214">
    <property type="entry name" value="Cys_Synth/Cystath_Beta-Synth"/>
</dbReference>
<dbReference type="AlphaFoldDB" id="A0A1W1HLS7"/>
<feature type="binding site" evidence="18">
    <location>
        <position position="539"/>
    </location>
    <ligand>
        <name>Zn(2+)</name>
        <dbReference type="ChEBI" id="CHEBI:29105"/>
    </ligand>
</feature>
<feature type="binding site" evidence="18">
    <location>
        <position position="543"/>
    </location>
    <ligand>
        <name>Zn(2+)</name>
        <dbReference type="ChEBI" id="CHEBI:29105"/>
    </ligand>
</feature>
<evidence type="ECO:0000256" key="11">
    <source>
        <dbReference type="ARBA" id="ARBA00022833"/>
    </source>
</evidence>
<dbReference type="GO" id="GO:0005737">
    <property type="term" value="C:cytoplasm"/>
    <property type="evidence" value="ECO:0007669"/>
    <property type="project" value="UniProtKB-SubCell"/>
</dbReference>
<dbReference type="GO" id="GO:0005524">
    <property type="term" value="F:ATP binding"/>
    <property type="evidence" value="ECO:0007669"/>
    <property type="project" value="UniProtKB-UniRule"/>
</dbReference>
<dbReference type="InterPro" id="IPR014729">
    <property type="entry name" value="Rossmann-like_a/b/a_fold"/>
</dbReference>
<evidence type="ECO:0000256" key="2">
    <source>
        <dbReference type="ARBA" id="ARBA00004962"/>
    </source>
</evidence>
<comment type="subunit">
    <text evidence="5 18">Monomer.</text>
</comment>